<gene>
    <name evidence="8" type="ORF">M4486_05555</name>
</gene>
<evidence type="ECO:0000256" key="6">
    <source>
        <dbReference type="RuleBase" id="RU363076"/>
    </source>
</evidence>
<evidence type="ECO:0000256" key="4">
    <source>
        <dbReference type="ARBA" id="ARBA00022989"/>
    </source>
</evidence>
<organism evidence="8 9">
    <name type="scientific">Brachybacterium kimchii</name>
    <dbReference type="NCBI Taxonomy" id="2942909"/>
    <lineage>
        <taxon>Bacteria</taxon>
        <taxon>Bacillati</taxon>
        <taxon>Actinomycetota</taxon>
        <taxon>Actinomycetes</taxon>
        <taxon>Micrococcales</taxon>
        <taxon>Dermabacteraceae</taxon>
        <taxon>Brachybacterium</taxon>
    </lineage>
</organism>
<dbReference type="PANTHER" id="PTHR23427">
    <property type="entry name" value="SURFEIT LOCUS PROTEIN"/>
    <property type="match status" value="1"/>
</dbReference>
<dbReference type="RefSeq" id="WP_249480178.1">
    <property type="nucleotide sequence ID" value="NZ_CP097218.1"/>
</dbReference>
<protein>
    <recommendedName>
        <fullName evidence="6">SURF1-like protein</fullName>
    </recommendedName>
</protein>
<dbReference type="EMBL" id="CP097218">
    <property type="protein sequence ID" value="UQN30767.1"/>
    <property type="molecule type" value="Genomic_DNA"/>
</dbReference>
<sequence length="314" mass="34249">MRMALKILRRLFTRDALGAVLGVVLAAAVCIGLGFWQWHRFEGKRENADVIETNYSAAPVGLDQVLPSPGTPLASSDRWKQVELTGKYCTQPDCLLWVRNRPLSDSVGFWQLVPFTTDQGTLLVVRGWVDGAETSSTPASEPPVPEGRTTIVVRMRVVEPTLENRRNPPGQVQTVTPSAIAPELPDLGGSVYTGAFGELVSEDPSVSPMPHVLEEPDTSLGPHLSYAVQWWLFAAFFPIALVVRTRRQILDEESGDDESGGEGGGEDGARSGPAETTREAATTAPRAASAELRKARPRTQDEEEEDELLDHGRR</sequence>
<keyword evidence="5" id="KW-0472">Membrane</keyword>
<comment type="similarity">
    <text evidence="2 6">Belongs to the SURF1 family.</text>
</comment>
<proteinExistence type="inferred from homology"/>
<feature type="region of interest" description="Disordered" evidence="7">
    <location>
        <begin position="252"/>
        <end position="314"/>
    </location>
</feature>
<name>A0ABY4N891_9MICO</name>
<keyword evidence="9" id="KW-1185">Reference proteome</keyword>
<dbReference type="Proteomes" id="UP001055868">
    <property type="component" value="Chromosome"/>
</dbReference>
<evidence type="ECO:0000256" key="2">
    <source>
        <dbReference type="ARBA" id="ARBA00007165"/>
    </source>
</evidence>
<evidence type="ECO:0000313" key="9">
    <source>
        <dbReference type="Proteomes" id="UP001055868"/>
    </source>
</evidence>
<evidence type="ECO:0000256" key="7">
    <source>
        <dbReference type="SAM" id="MobiDB-lite"/>
    </source>
</evidence>
<dbReference type="Pfam" id="PF02104">
    <property type="entry name" value="SURF1"/>
    <property type="match status" value="1"/>
</dbReference>
<keyword evidence="6" id="KW-1003">Cell membrane</keyword>
<reference evidence="8" key="1">
    <citation type="submission" date="2022-05" db="EMBL/GenBank/DDBJ databases">
        <title>Genomic analysis of Brachybacterium sp. CBA3104.</title>
        <authorList>
            <person name="Roh S.W."/>
            <person name="Kim Y.B."/>
            <person name="Kim Y."/>
        </authorList>
    </citation>
    <scope>NUCLEOTIDE SEQUENCE</scope>
    <source>
        <strain evidence="8">CBA3104</strain>
    </source>
</reference>
<dbReference type="InterPro" id="IPR002994">
    <property type="entry name" value="Surf1/Shy1"/>
</dbReference>
<feature type="compositionally biased region" description="Basic and acidic residues" evidence="7">
    <location>
        <begin position="291"/>
        <end position="300"/>
    </location>
</feature>
<dbReference type="CDD" id="cd06662">
    <property type="entry name" value="SURF1"/>
    <property type="match status" value="1"/>
</dbReference>
<dbReference type="PANTHER" id="PTHR23427:SF2">
    <property type="entry name" value="SURFEIT LOCUS PROTEIN 1"/>
    <property type="match status" value="1"/>
</dbReference>
<evidence type="ECO:0000256" key="3">
    <source>
        <dbReference type="ARBA" id="ARBA00022692"/>
    </source>
</evidence>
<accession>A0ABY4N891</accession>
<keyword evidence="3" id="KW-0812">Transmembrane</keyword>
<evidence type="ECO:0000313" key="8">
    <source>
        <dbReference type="EMBL" id="UQN30767.1"/>
    </source>
</evidence>
<keyword evidence="4" id="KW-1133">Transmembrane helix</keyword>
<evidence type="ECO:0000256" key="5">
    <source>
        <dbReference type="ARBA" id="ARBA00023136"/>
    </source>
</evidence>
<comment type="subcellular location">
    <subcellularLocation>
        <location evidence="6">Cell membrane</location>
        <topology evidence="6">Multi-pass membrane protein</topology>
    </subcellularLocation>
    <subcellularLocation>
        <location evidence="1">Membrane</location>
    </subcellularLocation>
</comment>
<feature type="compositionally biased region" description="Low complexity" evidence="7">
    <location>
        <begin position="273"/>
        <end position="288"/>
    </location>
</feature>
<dbReference type="InterPro" id="IPR045214">
    <property type="entry name" value="Surf1/Surf4"/>
</dbReference>
<dbReference type="PROSITE" id="PS50895">
    <property type="entry name" value="SURF1"/>
    <property type="match status" value="1"/>
</dbReference>
<evidence type="ECO:0000256" key="1">
    <source>
        <dbReference type="ARBA" id="ARBA00004370"/>
    </source>
</evidence>